<evidence type="ECO:0000256" key="3">
    <source>
        <dbReference type="ARBA" id="ARBA00004819"/>
    </source>
</evidence>
<evidence type="ECO:0000256" key="6">
    <source>
        <dbReference type="ARBA" id="ARBA00022898"/>
    </source>
</evidence>
<keyword evidence="11" id="KW-1185">Reference proteome</keyword>
<comment type="caution">
    <text evidence="10">The sequence shown here is derived from an EMBL/GenBank/DDBJ whole genome shotgun (WGS) entry which is preliminary data.</text>
</comment>
<dbReference type="InterPro" id="IPR015421">
    <property type="entry name" value="PyrdxlP-dep_Trfase_major"/>
</dbReference>
<dbReference type="InterPro" id="IPR005814">
    <property type="entry name" value="Aminotrans_3"/>
</dbReference>
<accession>A0ABW5C7B8</accession>
<proteinExistence type="inferred from homology"/>
<comment type="similarity">
    <text evidence="4 9">Belongs to the class-III pyridoxal-phosphate-dependent aminotransferase family. HemL subfamily.</text>
</comment>
<evidence type="ECO:0000256" key="7">
    <source>
        <dbReference type="ARBA" id="ARBA00023235"/>
    </source>
</evidence>
<keyword evidence="7 9" id="KW-0413">Isomerase</keyword>
<dbReference type="Pfam" id="PF00202">
    <property type="entry name" value="Aminotran_3"/>
    <property type="match status" value="1"/>
</dbReference>
<gene>
    <name evidence="9" type="primary">hemL</name>
    <name evidence="10" type="ORF">ACFSKK_25795</name>
</gene>
<evidence type="ECO:0000256" key="9">
    <source>
        <dbReference type="HAMAP-Rule" id="MF_00375"/>
    </source>
</evidence>
<dbReference type="PROSITE" id="PS00600">
    <property type="entry name" value="AA_TRANSFER_CLASS_3"/>
    <property type="match status" value="1"/>
</dbReference>
<keyword evidence="6 9" id="KW-0663">Pyridoxal phosphate</keyword>
<dbReference type="NCBIfam" id="NF009055">
    <property type="entry name" value="PRK12389.1"/>
    <property type="match status" value="1"/>
</dbReference>
<reference evidence="11" key="1">
    <citation type="journal article" date="2019" name="Int. J. Syst. Evol. Microbiol.">
        <title>The Global Catalogue of Microorganisms (GCM) 10K type strain sequencing project: providing services to taxonomists for standard genome sequencing and annotation.</title>
        <authorList>
            <consortium name="The Broad Institute Genomics Platform"/>
            <consortium name="The Broad Institute Genome Sequencing Center for Infectious Disease"/>
            <person name="Wu L."/>
            <person name="Ma J."/>
        </authorList>
    </citation>
    <scope>NUCLEOTIDE SEQUENCE [LARGE SCALE GENOMIC DNA]</scope>
    <source>
        <strain evidence="11">CGMCC 1.15474</strain>
    </source>
</reference>
<dbReference type="Gene3D" id="3.90.1150.10">
    <property type="entry name" value="Aspartate Aminotransferase, domain 1"/>
    <property type="match status" value="1"/>
</dbReference>
<comment type="catalytic activity">
    <reaction evidence="1 9">
        <text>(S)-4-amino-5-oxopentanoate = 5-aminolevulinate</text>
        <dbReference type="Rhea" id="RHEA:14265"/>
        <dbReference type="ChEBI" id="CHEBI:57501"/>
        <dbReference type="ChEBI" id="CHEBI:356416"/>
        <dbReference type="EC" id="5.4.3.8"/>
    </reaction>
</comment>
<dbReference type="NCBIfam" id="NF000818">
    <property type="entry name" value="PRK00062.1"/>
    <property type="match status" value="1"/>
</dbReference>
<dbReference type="Gene3D" id="3.40.640.10">
    <property type="entry name" value="Type I PLP-dependent aspartate aminotransferase-like (Major domain)"/>
    <property type="match status" value="1"/>
</dbReference>
<dbReference type="SUPFAM" id="SSF53383">
    <property type="entry name" value="PLP-dependent transferases"/>
    <property type="match status" value="1"/>
</dbReference>
<comment type="subcellular location">
    <subcellularLocation>
        <location evidence="9">Cytoplasm</location>
    </subcellularLocation>
</comment>
<comment type="pathway">
    <text evidence="3">Porphyrin-containing compound metabolism; protoporphyrin-IX biosynthesis; 5-aminolevulinate from L-glutamyl-tRNA(Glu): step 2/2.</text>
</comment>
<dbReference type="InterPro" id="IPR015422">
    <property type="entry name" value="PyrdxlP-dep_Trfase_small"/>
</dbReference>
<evidence type="ECO:0000313" key="11">
    <source>
        <dbReference type="Proteomes" id="UP001597318"/>
    </source>
</evidence>
<evidence type="ECO:0000256" key="8">
    <source>
        <dbReference type="ARBA" id="ARBA00023244"/>
    </source>
</evidence>
<dbReference type="InterPro" id="IPR015424">
    <property type="entry name" value="PyrdxlP-dep_Trfase"/>
</dbReference>
<comment type="subunit">
    <text evidence="9">Homodimer.</text>
</comment>
<dbReference type="GO" id="GO:0042286">
    <property type="term" value="F:glutamate-1-semialdehyde 2,1-aminomutase activity"/>
    <property type="evidence" value="ECO:0007669"/>
    <property type="project" value="UniProtKB-EC"/>
</dbReference>
<evidence type="ECO:0000256" key="4">
    <source>
        <dbReference type="ARBA" id="ARBA00008981"/>
    </source>
</evidence>
<dbReference type="NCBIfam" id="TIGR00713">
    <property type="entry name" value="hemL"/>
    <property type="match status" value="1"/>
</dbReference>
<dbReference type="RefSeq" id="WP_247339587.1">
    <property type="nucleotide sequence ID" value="NZ_CP095550.1"/>
</dbReference>
<dbReference type="Proteomes" id="UP001597318">
    <property type="component" value="Unassembled WGS sequence"/>
</dbReference>
<organism evidence="10 11">
    <name type="scientific">Metabacillus endolithicus</name>
    <dbReference type="NCBI Taxonomy" id="1535204"/>
    <lineage>
        <taxon>Bacteria</taxon>
        <taxon>Bacillati</taxon>
        <taxon>Bacillota</taxon>
        <taxon>Bacilli</taxon>
        <taxon>Bacillales</taxon>
        <taxon>Bacillaceae</taxon>
        <taxon>Metabacillus</taxon>
    </lineage>
</organism>
<evidence type="ECO:0000256" key="5">
    <source>
        <dbReference type="ARBA" id="ARBA00022490"/>
    </source>
</evidence>
<protein>
    <recommendedName>
        <fullName evidence="9">Glutamate-1-semialdehyde 2,1-aminomutase</fullName>
        <shortName evidence="9">GSA</shortName>
        <ecNumber evidence="9">5.4.3.8</ecNumber>
    </recommendedName>
    <alternativeName>
        <fullName evidence="9">Glutamate-1-semialdehyde aminotransferase</fullName>
        <shortName evidence="9">GSA-AT</shortName>
    </alternativeName>
</protein>
<comment type="cofactor">
    <cofactor evidence="2 9">
        <name>pyridoxal 5'-phosphate</name>
        <dbReference type="ChEBI" id="CHEBI:597326"/>
    </cofactor>
</comment>
<keyword evidence="5 9" id="KW-0963">Cytoplasm</keyword>
<dbReference type="EC" id="5.4.3.8" evidence="9"/>
<keyword evidence="8 9" id="KW-0627">Porphyrin biosynthesis</keyword>
<feature type="modified residue" description="N6-(pyridoxal phosphate)lysine" evidence="9">
    <location>
        <position position="268"/>
    </location>
</feature>
<sequence length="429" mass="46243">MEFTKSHELHEEALKHIVGGVNSPSRSYKAVGGGSPVVMEKANGAYFWDVDGNKYIDYLAAYGPIITGHAHPHITKAISKAAENGVLYGTPTPHEITFAKMLKEAMPAMDKVRFVNSGTEAVMTTIRVARAYTGRDKIIKFAGCYHGHSDLVLVAAGSGPSTLGTPDSAGVPKSIASEVITVPFNEIEPLKEALDKWGDSVAAILVEPIVGNFGIVEPKPGFLKEVNELVHNAGALVIYDEVITAFRFMYGGAQDFLGVYPDLTALGKIIGGGLPIGAYGGKKEIMEQVAPLGPAYQAGTMAGNPASILSGIACLEVLKQENVYENLDELGAILEKGILAHARTYNIPITLNRLKGALTIYFTEEKVTNYEQAENTDGEMFAKFFKLMLQQGINLAPSKYEAWFLTTAHTKEDIEETLKAVEVAFSKLS</sequence>
<dbReference type="InterPro" id="IPR049704">
    <property type="entry name" value="Aminotrans_3_PPA_site"/>
</dbReference>
<dbReference type="PANTHER" id="PTHR43713:SF1">
    <property type="entry name" value="GLUTAMATE-1-SEMIALDEHYDE 2,1-AMINOMUTASE 2"/>
    <property type="match status" value="1"/>
</dbReference>
<dbReference type="HAMAP" id="MF_00375">
    <property type="entry name" value="HemL_aminotrans_3"/>
    <property type="match status" value="1"/>
</dbReference>
<dbReference type="EMBL" id="JBHUIK010000013">
    <property type="protein sequence ID" value="MFD2217069.1"/>
    <property type="molecule type" value="Genomic_DNA"/>
</dbReference>
<evidence type="ECO:0000313" key="10">
    <source>
        <dbReference type="EMBL" id="MFD2217069.1"/>
    </source>
</evidence>
<evidence type="ECO:0000256" key="2">
    <source>
        <dbReference type="ARBA" id="ARBA00001933"/>
    </source>
</evidence>
<name>A0ABW5C7B8_9BACI</name>
<evidence type="ECO:0000256" key="1">
    <source>
        <dbReference type="ARBA" id="ARBA00001579"/>
    </source>
</evidence>
<dbReference type="PANTHER" id="PTHR43713">
    <property type="entry name" value="GLUTAMATE-1-SEMIALDEHYDE 2,1-AMINOMUTASE"/>
    <property type="match status" value="1"/>
</dbReference>
<dbReference type="CDD" id="cd00610">
    <property type="entry name" value="OAT_like"/>
    <property type="match status" value="1"/>
</dbReference>
<dbReference type="InterPro" id="IPR004639">
    <property type="entry name" value="4pyrrol_synth_GluAld_NH2Trfase"/>
</dbReference>